<dbReference type="RefSeq" id="WP_145242987.1">
    <property type="nucleotide sequence ID" value="NZ_VNFF01000056.1"/>
</dbReference>
<keyword evidence="2" id="KW-1185">Reference proteome</keyword>
<reference evidence="1 2" key="1">
    <citation type="submission" date="2019-07" db="EMBL/GenBank/DDBJ databases">
        <title>Diversity of Bacteria from Kongsfjorden, Arctic.</title>
        <authorList>
            <person name="Yu Y."/>
        </authorList>
    </citation>
    <scope>NUCLEOTIDE SEQUENCE [LARGE SCALE GENOMIC DNA]</scope>
    <source>
        <strain evidence="1 2">SM1927</strain>
    </source>
</reference>
<evidence type="ECO:0000313" key="2">
    <source>
        <dbReference type="Proteomes" id="UP000317938"/>
    </source>
</evidence>
<dbReference type="EMBL" id="VNFF01000056">
    <property type="protein sequence ID" value="TVU79563.1"/>
    <property type="molecule type" value="Genomic_DNA"/>
</dbReference>
<proteinExistence type="predicted"/>
<dbReference type="PROSITE" id="PS51257">
    <property type="entry name" value="PROKAR_LIPOPROTEIN"/>
    <property type="match status" value="1"/>
</dbReference>
<organism evidence="1 2">
    <name type="scientific">Pseudoalteromonas neustonica</name>
    <dbReference type="NCBI Taxonomy" id="1840331"/>
    <lineage>
        <taxon>Bacteria</taxon>
        <taxon>Pseudomonadati</taxon>
        <taxon>Pseudomonadota</taxon>
        <taxon>Gammaproteobacteria</taxon>
        <taxon>Alteromonadales</taxon>
        <taxon>Pseudoalteromonadaceae</taxon>
        <taxon>Pseudoalteromonas</taxon>
    </lineage>
</organism>
<protein>
    <recommendedName>
        <fullName evidence="3">Lipoprotein</fullName>
    </recommendedName>
</protein>
<gene>
    <name evidence="1" type="ORF">FQP85_23325</name>
</gene>
<comment type="caution">
    <text evidence="1">The sequence shown here is derived from an EMBL/GenBank/DDBJ whole genome shotgun (WGS) entry which is preliminary data.</text>
</comment>
<dbReference type="Proteomes" id="UP000317938">
    <property type="component" value="Unassembled WGS sequence"/>
</dbReference>
<evidence type="ECO:0008006" key="3">
    <source>
        <dbReference type="Google" id="ProtNLM"/>
    </source>
</evidence>
<name>A0ABY3F6Q7_9GAMM</name>
<evidence type="ECO:0000313" key="1">
    <source>
        <dbReference type="EMBL" id="TVU79563.1"/>
    </source>
</evidence>
<accession>A0ABY3F6Q7</accession>
<sequence length="170" mass="18166">MKLISIIAVTSILCGCSTYFKKSYISIADKNEQTVGTLFVWEPDTSAAVILNDPDGTIRACMQTALAIKTTDSKGEATISEAILNLSKTAASVSTSQGTSSEKALALAELSGSIKQTANILTTTTERTAFLNMGLFYICQLPANKSISESTTLQLTSELIKQTVTMHNKE</sequence>